<reference evidence="6" key="1">
    <citation type="submission" date="2016-09" db="EMBL/GenBank/DDBJ databases">
        <authorList>
            <person name="Koehorst J."/>
        </authorList>
    </citation>
    <scope>NUCLEOTIDE SEQUENCE [LARGE SCALE GENOMIC DNA]</scope>
</reference>
<dbReference type="STRING" id="1679444.PYTT_2123"/>
<keyword evidence="2 5" id="KW-0456">Lyase</keyword>
<dbReference type="EMBL" id="LT629973">
    <property type="protein sequence ID" value="SEH96279.1"/>
    <property type="molecule type" value="Genomic_DNA"/>
</dbReference>
<feature type="domain" description="Alginate lyase" evidence="4">
    <location>
        <begin position="54"/>
        <end position="316"/>
    </location>
</feature>
<dbReference type="GO" id="GO:0042597">
    <property type="term" value="C:periplasmic space"/>
    <property type="evidence" value="ECO:0007669"/>
    <property type="project" value="InterPro"/>
</dbReference>
<feature type="signal peptide" evidence="3">
    <location>
        <begin position="1"/>
        <end position="18"/>
    </location>
</feature>
<protein>
    <submittedName>
        <fullName evidence="5">Chondroitin ac/alginate lyase</fullName>
    </submittedName>
</protein>
<keyword evidence="1 3" id="KW-0732">Signal</keyword>
<dbReference type="GO" id="GO:0016829">
    <property type="term" value="F:lyase activity"/>
    <property type="evidence" value="ECO:0007669"/>
    <property type="project" value="UniProtKB-KW"/>
</dbReference>
<evidence type="ECO:0000313" key="6">
    <source>
        <dbReference type="Proteomes" id="UP000176204"/>
    </source>
</evidence>
<dbReference type="RefSeq" id="WP_071133459.1">
    <property type="nucleotide sequence ID" value="NZ_LIGX01000021.1"/>
</dbReference>
<dbReference type="InterPro" id="IPR008397">
    <property type="entry name" value="Alginate_lyase_dom"/>
</dbReference>
<dbReference type="InterPro" id="IPR008929">
    <property type="entry name" value="Chondroitin_lyas"/>
</dbReference>
<evidence type="ECO:0000259" key="4">
    <source>
        <dbReference type="Pfam" id="PF05426"/>
    </source>
</evidence>
<sequence>MTSAIPLLFLLPAASLHAAAPKPQPSAQEQALTVPIRGLNEKRLILPGVKAAANEYVSYAIYYWPDPAKPGDPYRVIDGKKNAELMESGDLQRLADMLRNVRILGDAYAKTHDKRYAVRAGQWLRHWFVNPKTKMQPHLAYSQIRPGHETSGLGGGIIDMANLPDTLRAISGLRRSPALTQKEWTAVDAWLRDYGRWLADSPAGQHERKTSNNHFLYYMAQRAAIASYLGDTASARTCLEEARSRMGDHIAQDGSQPHETKRAKGGSYSIYALKAWFLLAELGEKNGVNYWNYHAPNGASLAKAYAFLYAMAQEEKRNSSANAPQISDSSLKTMGRTLSSKLAPNSPDRTLLPAT</sequence>
<evidence type="ECO:0000256" key="2">
    <source>
        <dbReference type="ARBA" id="ARBA00023239"/>
    </source>
</evidence>
<evidence type="ECO:0000313" key="5">
    <source>
        <dbReference type="EMBL" id="SEH96279.1"/>
    </source>
</evidence>
<evidence type="ECO:0000256" key="3">
    <source>
        <dbReference type="SAM" id="SignalP"/>
    </source>
</evidence>
<dbReference type="KEGG" id="agl:PYTT_2123"/>
<dbReference type="OrthoDB" id="428577at2"/>
<proteinExistence type="predicted"/>
<dbReference type="SUPFAM" id="SSF48230">
    <property type="entry name" value="Chondroitin AC/alginate lyase"/>
    <property type="match status" value="1"/>
</dbReference>
<keyword evidence="6" id="KW-1185">Reference proteome</keyword>
<organism evidence="5 6">
    <name type="scientific">Akkermansia glycaniphila</name>
    <dbReference type="NCBI Taxonomy" id="1679444"/>
    <lineage>
        <taxon>Bacteria</taxon>
        <taxon>Pseudomonadati</taxon>
        <taxon>Verrucomicrobiota</taxon>
        <taxon>Verrucomicrobiia</taxon>
        <taxon>Verrucomicrobiales</taxon>
        <taxon>Akkermansiaceae</taxon>
        <taxon>Akkermansia</taxon>
    </lineage>
</organism>
<evidence type="ECO:0000256" key="1">
    <source>
        <dbReference type="ARBA" id="ARBA00022729"/>
    </source>
</evidence>
<name>A0A1H6M4Q4_9BACT</name>
<gene>
    <name evidence="5" type="ORF">PYTT_2123</name>
</gene>
<dbReference type="AlphaFoldDB" id="A0A1H6M4Q4"/>
<accession>A0A1H6M4Q4</accession>
<dbReference type="Gene3D" id="1.50.10.100">
    <property type="entry name" value="Chondroitin AC/alginate lyase"/>
    <property type="match status" value="1"/>
</dbReference>
<dbReference type="Proteomes" id="UP000176204">
    <property type="component" value="Chromosome I"/>
</dbReference>
<dbReference type="Pfam" id="PF05426">
    <property type="entry name" value="Alginate_lyase"/>
    <property type="match status" value="1"/>
</dbReference>
<feature type="chain" id="PRO_5009604571" evidence="3">
    <location>
        <begin position="19"/>
        <end position="355"/>
    </location>
</feature>